<name>A0A5E4YZT4_9BURK</name>
<organism evidence="2 3">
    <name type="scientific">Pandoraea fibrosis</name>
    <dbReference type="NCBI Taxonomy" id="1891094"/>
    <lineage>
        <taxon>Bacteria</taxon>
        <taxon>Pseudomonadati</taxon>
        <taxon>Pseudomonadota</taxon>
        <taxon>Betaproteobacteria</taxon>
        <taxon>Burkholderiales</taxon>
        <taxon>Burkholderiaceae</taxon>
        <taxon>Pandoraea</taxon>
    </lineage>
</organism>
<protein>
    <submittedName>
        <fullName evidence="2">Uncharacterized protein</fullName>
    </submittedName>
</protein>
<sequence>MNPIGIATPGTAPTSFPLTHQQQPHRHESFVADIQTVKLRTAGRLESPFAATAQRIRPVESASPLPVVSLRNLLDVTDPEQDPGPAVDFAFFREPLKQNMALLGQWAAAAKAGSQSDAWSQFVNDISAYYFKGSRRQRVMDALILSIDVLPASHRADALACLLADGEEGMAAAEEFWEYIGLDRIPETDKERVRGLIRQYGIGA</sequence>
<dbReference type="Proteomes" id="UP000382577">
    <property type="component" value="Unassembled WGS sequence"/>
</dbReference>
<gene>
    <name evidence="2" type="ORF">PFI31113_04894</name>
</gene>
<evidence type="ECO:0000313" key="2">
    <source>
        <dbReference type="EMBL" id="VVE54356.1"/>
    </source>
</evidence>
<dbReference type="EMBL" id="CABPRW010000020">
    <property type="protein sequence ID" value="VVE54356.1"/>
    <property type="molecule type" value="Genomic_DNA"/>
</dbReference>
<evidence type="ECO:0000256" key="1">
    <source>
        <dbReference type="SAM" id="MobiDB-lite"/>
    </source>
</evidence>
<feature type="region of interest" description="Disordered" evidence="1">
    <location>
        <begin position="1"/>
        <end position="20"/>
    </location>
</feature>
<accession>A0A5E4YZT4</accession>
<proteinExistence type="predicted"/>
<reference evidence="2 3" key="1">
    <citation type="submission" date="2019-08" db="EMBL/GenBank/DDBJ databases">
        <authorList>
            <person name="Peeters C."/>
        </authorList>
    </citation>
    <scope>NUCLEOTIDE SEQUENCE [LARGE SCALE GENOMIC DNA]</scope>
    <source>
        <strain evidence="2 3">LMG 31113</strain>
    </source>
</reference>
<evidence type="ECO:0000313" key="3">
    <source>
        <dbReference type="Proteomes" id="UP000382577"/>
    </source>
</evidence>
<feature type="compositionally biased region" description="Polar residues" evidence="1">
    <location>
        <begin position="11"/>
        <end position="20"/>
    </location>
</feature>
<dbReference type="AlphaFoldDB" id="A0A5E4YZT4"/>